<feature type="domain" description="MITD1 C-terminal phospholipase D-like" evidence="1">
    <location>
        <begin position="532"/>
        <end position="678"/>
    </location>
</feature>
<reference evidence="3 4" key="1">
    <citation type="submission" date="2018-06" db="EMBL/GenBank/DDBJ databases">
        <authorList>
            <consortium name="Pathogen Informatics"/>
            <person name="Doyle S."/>
        </authorList>
    </citation>
    <scope>NUCLEOTIDE SEQUENCE [LARGE SCALE GENOMIC DNA]</scope>
    <source>
        <strain evidence="3 4">NCTC12272</strain>
    </source>
</reference>
<dbReference type="InterPro" id="IPR046838">
    <property type="entry name" value="BrxL_N"/>
</dbReference>
<dbReference type="InterPro" id="IPR038113">
    <property type="entry name" value="MITD1_C_sf"/>
</dbReference>
<feature type="domain" description="BREX system Lon protease-like BrxL N-terminal" evidence="2">
    <location>
        <begin position="11"/>
        <end position="141"/>
    </location>
</feature>
<evidence type="ECO:0000259" key="1">
    <source>
        <dbReference type="Pfam" id="PF16565"/>
    </source>
</evidence>
<accession>A0AAX2IYJ3</accession>
<dbReference type="InterPro" id="IPR014061">
    <property type="entry name" value="BrxL-like"/>
</dbReference>
<dbReference type="Proteomes" id="UP000249566">
    <property type="component" value="Chromosome 1"/>
</dbReference>
<gene>
    <name evidence="3" type="ORF">NCTC12272_02629</name>
</gene>
<evidence type="ECO:0000313" key="3">
    <source>
        <dbReference type="EMBL" id="SQG91415.1"/>
    </source>
</evidence>
<evidence type="ECO:0008006" key="5">
    <source>
        <dbReference type="Google" id="ProtNLM"/>
    </source>
</evidence>
<dbReference type="EMBL" id="LS483412">
    <property type="protein sequence ID" value="SQG91415.1"/>
    <property type="molecule type" value="Genomic_DNA"/>
</dbReference>
<dbReference type="CDD" id="cd02685">
    <property type="entry name" value="MIT_C"/>
    <property type="match status" value="1"/>
</dbReference>
<dbReference type="Gene3D" id="3.30.870.30">
    <property type="entry name" value="MITD, C-terminal phospholipase D-like domain"/>
    <property type="match status" value="1"/>
</dbReference>
<dbReference type="InterPro" id="IPR032341">
    <property type="entry name" value="MITD1_C"/>
</dbReference>
<name>A0AAX2IYJ3_LEGPN</name>
<dbReference type="AlphaFoldDB" id="A0AAX2IYJ3"/>
<evidence type="ECO:0000259" key="2">
    <source>
        <dbReference type="Pfam" id="PF20442"/>
    </source>
</evidence>
<dbReference type="Pfam" id="PF20442">
    <property type="entry name" value="BrxL_N"/>
    <property type="match status" value="1"/>
</dbReference>
<evidence type="ECO:0000313" key="4">
    <source>
        <dbReference type="Proteomes" id="UP000249566"/>
    </source>
</evidence>
<organism evidence="3 4">
    <name type="scientific">Legionella pneumophila subsp. pascullei</name>
    <dbReference type="NCBI Taxonomy" id="91890"/>
    <lineage>
        <taxon>Bacteria</taxon>
        <taxon>Pseudomonadati</taxon>
        <taxon>Pseudomonadota</taxon>
        <taxon>Gammaproteobacteria</taxon>
        <taxon>Legionellales</taxon>
        <taxon>Legionellaceae</taxon>
        <taxon>Legionella</taxon>
    </lineage>
</organism>
<sequence length="687" mass="78741">MNELDQKSNFHFPGLVVRKDLVKAVKGNAIVPSYVLEYLLGQYCATSDEPTIQTGIETVKEILRKHYVHRNESGLVRSNIKEKGRYKVIDKISVSLNDKTDAYEAQFSNLGIKKVLVDSGTVKAHPKLLVSGVWCIADIEYLFTEDKNASPWILSTLKPIQLSHFDFDLYTDARKQFSTDEWIDLLIQSIGFNPEMFGKRSKLTQLIRLIPFCERNYNLIELGPKGTGKSHIYSEFSPHGILISGGEVTVPKLFVNNSTGKIGLVGYWDCVAFDEFAGKQKRVDKALVDIMKNYMANKSFSRGVETLGAEASMVFVGNTQHTVPYMLKHSDLFCELPDKFYDSAFLDRIHFYIPGWEVDIIRGEIFSSDYGFVVDYLAEILRSLRNHDYSDRYKEYFSLSPDISTRDRDGIHKTFSGLMKILFPHGEATEEEIEEILKFAIEGRKRVKDQLMRIDTTYGNVSFYYADMEGNKKFVSTLEEEEYPSYYNKTIDEDVTEESPYIEQPPVPSQPSPSALKAPLEQHLIIKENQKGISFDSLLGAYLKGSSAITVTDPYIRLFYQIKNFMEFLETLVKLKAQDEEVSVHLVTTEDDFKGEQQKEHFEKIQESASSVGVMFTWEFADAGSIHARHIVTNHGWKISMDRGLDIFQHYEINDAFTFANRLQQYRPCKAFEVTFIKHISERADNK</sequence>
<dbReference type="RefSeq" id="WP_027222683.1">
    <property type="nucleotide sequence ID" value="NZ_CAAAIJ010000002.1"/>
</dbReference>
<dbReference type="NCBIfam" id="TIGR02688">
    <property type="entry name" value="BREX system Lon protease-like protein BrxL"/>
    <property type="match status" value="1"/>
</dbReference>
<dbReference type="Pfam" id="PF13337">
    <property type="entry name" value="BrxL_ATPase"/>
    <property type="match status" value="1"/>
</dbReference>
<dbReference type="Pfam" id="PF16565">
    <property type="entry name" value="MIT_C"/>
    <property type="match status" value="1"/>
</dbReference>
<protein>
    <recommendedName>
        <fullName evidence="5">BREX system Lon protease-like protein BrxL</fullName>
    </recommendedName>
</protein>
<proteinExistence type="predicted"/>